<dbReference type="PROSITE" id="PS50006">
    <property type="entry name" value="FHA_DOMAIN"/>
    <property type="match status" value="1"/>
</dbReference>
<dbReference type="InterPro" id="IPR000253">
    <property type="entry name" value="FHA_dom"/>
</dbReference>
<dbReference type="CDD" id="cd00060">
    <property type="entry name" value="FHA"/>
    <property type="match status" value="1"/>
</dbReference>
<reference evidence="3 4" key="1">
    <citation type="submission" date="2021-07" db="EMBL/GenBank/DDBJ databases">
        <title>Karlodiniumbacter phycospheric gen. nov., sp. nov., a phycosphere bacterium isolated from karlodinium veneficum.</title>
        <authorList>
            <person name="Peng Y."/>
            <person name="Jiang L."/>
            <person name="Lee J."/>
        </authorList>
    </citation>
    <scope>NUCLEOTIDE SEQUENCE</scope>
    <source>
        <strain evidence="3 4">N5</strain>
    </source>
</reference>
<dbReference type="Proteomes" id="UP000693972">
    <property type="component" value="Unassembled WGS sequence"/>
</dbReference>
<name>A0A975TWH9_9RHOB</name>
<dbReference type="Pfam" id="PF00498">
    <property type="entry name" value="FHA"/>
    <property type="match status" value="1"/>
</dbReference>
<proteinExistence type="predicted"/>
<protein>
    <submittedName>
        <fullName evidence="3">FHA domain-containing protein</fullName>
    </submittedName>
</protein>
<dbReference type="EMBL" id="JAIMBW010000001">
    <property type="protein sequence ID" value="MBY4891973.1"/>
    <property type="molecule type" value="Genomic_DNA"/>
</dbReference>
<organism evidence="3">
    <name type="scientific">Gymnodinialimonas phycosphaerae</name>
    <dbReference type="NCBI Taxonomy" id="2841589"/>
    <lineage>
        <taxon>Bacteria</taxon>
        <taxon>Pseudomonadati</taxon>
        <taxon>Pseudomonadota</taxon>
        <taxon>Alphaproteobacteria</taxon>
        <taxon>Rhodobacterales</taxon>
        <taxon>Paracoccaceae</taxon>
        <taxon>Gymnodinialimonas</taxon>
    </lineage>
</organism>
<feature type="compositionally biased region" description="Pro residues" evidence="1">
    <location>
        <begin position="34"/>
        <end position="48"/>
    </location>
</feature>
<feature type="compositionally biased region" description="Basic and acidic residues" evidence="1">
    <location>
        <begin position="1"/>
        <end position="13"/>
    </location>
</feature>
<gene>
    <name evidence="3" type="ORF">KUL25_04250</name>
</gene>
<feature type="region of interest" description="Disordered" evidence="1">
    <location>
        <begin position="1"/>
        <end position="75"/>
    </location>
</feature>
<sequence length="229" mass="24874">MQPQRPRAEEVVRTSRRQIWDLEADEVARASQPEPTPEATPAPIPAPRPASVARDEPTPPLVLSNPIAPDTPGPGRAKTRMLGFHAQEPDAGLFDDKKAAHEGPQFPAGFLVVVDGPGRGAFFAVTTRVSSIGRAPDQDVSLDFGDESISREGHASVVYDDEQNRFFLGQGNKANVVRRNDTPVLMTEELTHNDTIRIGKTSLRFHAFCGDDFTWSGATTAPKAGRPDE</sequence>
<evidence type="ECO:0000256" key="1">
    <source>
        <dbReference type="SAM" id="MobiDB-lite"/>
    </source>
</evidence>
<dbReference type="Gene3D" id="2.60.200.20">
    <property type="match status" value="1"/>
</dbReference>
<feature type="domain" description="FHA" evidence="2">
    <location>
        <begin position="130"/>
        <end position="184"/>
    </location>
</feature>
<dbReference type="SUPFAM" id="SSF49879">
    <property type="entry name" value="SMAD/FHA domain"/>
    <property type="match status" value="1"/>
</dbReference>
<evidence type="ECO:0000259" key="2">
    <source>
        <dbReference type="PROSITE" id="PS50006"/>
    </source>
</evidence>
<evidence type="ECO:0000313" key="3">
    <source>
        <dbReference type="EMBL" id="QXL88738.1"/>
    </source>
</evidence>
<keyword evidence="4" id="KW-1185">Reference proteome</keyword>
<dbReference type="InterPro" id="IPR008984">
    <property type="entry name" value="SMAD_FHA_dom_sf"/>
</dbReference>
<dbReference type="EMBL" id="CP078073">
    <property type="protein sequence ID" value="QXL88738.1"/>
    <property type="molecule type" value="Genomic_DNA"/>
</dbReference>
<dbReference type="AlphaFoldDB" id="A0A975TWH9"/>
<evidence type="ECO:0000313" key="4">
    <source>
        <dbReference type="Proteomes" id="UP000693972"/>
    </source>
</evidence>
<accession>A0A975TWH9</accession>
<dbReference type="RefSeq" id="WP_257891804.1">
    <property type="nucleotide sequence ID" value="NZ_JAIMBW010000001.1"/>
</dbReference>